<dbReference type="PRINTS" id="PR00313">
    <property type="entry name" value="CABNDNGRPT"/>
</dbReference>
<keyword evidence="6" id="KW-1185">Reference proteome</keyword>
<organism evidence="5 6">
    <name type="scientific">Noviherbaspirillum pedocola</name>
    <dbReference type="NCBI Taxonomy" id="2801341"/>
    <lineage>
        <taxon>Bacteria</taxon>
        <taxon>Pseudomonadati</taxon>
        <taxon>Pseudomonadota</taxon>
        <taxon>Betaproteobacteria</taxon>
        <taxon>Burkholderiales</taxon>
        <taxon>Oxalobacteraceae</taxon>
        <taxon>Noviherbaspirillum</taxon>
    </lineage>
</organism>
<dbReference type="PANTHER" id="PTHR38340">
    <property type="entry name" value="S-LAYER PROTEIN"/>
    <property type="match status" value="1"/>
</dbReference>
<dbReference type="GO" id="GO:0005576">
    <property type="term" value="C:extracellular region"/>
    <property type="evidence" value="ECO:0007669"/>
    <property type="project" value="UniProtKB-SubCell"/>
</dbReference>
<keyword evidence="3" id="KW-0106">Calcium</keyword>
<evidence type="ECO:0000313" key="5">
    <source>
        <dbReference type="EMBL" id="MBK4738005.1"/>
    </source>
</evidence>
<evidence type="ECO:0000259" key="4">
    <source>
        <dbReference type="Pfam" id="PF06594"/>
    </source>
</evidence>
<dbReference type="SUPFAM" id="SSF51120">
    <property type="entry name" value="beta-Roll"/>
    <property type="match status" value="3"/>
</dbReference>
<dbReference type="InterPro" id="IPR001343">
    <property type="entry name" value="Hemolysn_Ca-bd"/>
</dbReference>
<dbReference type="PROSITE" id="PS00330">
    <property type="entry name" value="HEMOLYSIN_CALCIUM"/>
    <property type="match status" value="3"/>
</dbReference>
<feature type="domain" description="Haemolysin-type calcium binding-related" evidence="4">
    <location>
        <begin position="533"/>
        <end position="563"/>
    </location>
</feature>
<accession>A0A934SZ75</accession>
<sequence length="605" mass="63854">LTDTSYYATYVNDTVAFTDIASTDVQYRQKDYDLIVMVNGSTDQLTVRNFFNPSSFSTVKQFQFSDNVTMDVKAVKAISVYYGDDNGNYITGNNDSTNRIYGLGGNDTLYGGAYADLINGGNGNDNLYGKEGDDVLDGGAGNDSISGGDGSDTIRFGKGYGNDTLTDSTYYTVYVNDTVVFTDIASTEADYRQQGSDLVVLVKGSADSLTVKNFFSTSYLSTVKQFQFSDNVTMSVNDVKAIAVTYGDSANNAITGNNDSTNRIYGLAGDDYLNGGAYADLIDGGDGNDTLYGKAGDDTLIGGAGNDLIYGDDGNDSIDPGTGNDIVYGGDGADTIRFGKGYGTDQFLSNNSASYRLDTIDLFDLTPADVELARVDDMLQIRVSGSSDVLSIGSYFTTSGNVTTVKQLRFQDGTTWDDAAIKAKTITYGNESGNTITGYDGAPNTIFGMGGDDTLAGGSGNDVLAGGRGNDSLNGKAGNDTYLYAAGDGADVIGDYDTTPGNVDTLTLGVGITRDQLWLNRNGNNLDIRLLDGNANDRITVADWYANAGYHIEQIRLADGATLIDSQVNALVDAMAAFAPPAPGSSALPDLYQTALAPVIAANWK</sequence>
<comment type="subcellular location">
    <subcellularLocation>
        <location evidence="1">Secreted</location>
    </subcellularLocation>
</comment>
<evidence type="ECO:0000256" key="2">
    <source>
        <dbReference type="ARBA" id="ARBA00022525"/>
    </source>
</evidence>
<gene>
    <name evidence="5" type="ORF">JJB74_25565</name>
</gene>
<dbReference type="InterPro" id="IPR010566">
    <property type="entry name" value="Haemolys_ca-bd"/>
</dbReference>
<dbReference type="EMBL" id="JAEPBG010000016">
    <property type="protein sequence ID" value="MBK4738005.1"/>
    <property type="molecule type" value="Genomic_DNA"/>
</dbReference>
<name>A0A934SZ75_9BURK</name>
<dbReference type="AlphaFoldDB" id="A0A934SZ75"/>
<feature type="domain" description="Haemolysin-type calcium binding-related" evidence="4">
    <location>
        <begin position="197"/>
        <end position="237"/>
    </location>
</feature>
<keyword evidence="2" id="KW-0964">Secreted</keyword>
<dbReference type="Pfam" id="PF06594">
    <property type="entry name" value="HCBP_related"/>
    <property type="match status" value="4"/>
</dbReference>
<dbReference type="Proteomes" id="UP000622890">
    <property type="component" value="Unassembled WGS sequence"/>
</dbReference>
<dbReference type="RefSeq" id="WP_267913199.1">
    <property type="nucleotide sequence ID" value="NZ_JAEPBG010000016.1"/>
</dbReference>
<evidence type="ECO:0000256" key="1">
    <source>
        <dbReference type="ARBA" id="ARBA00004613"/>
    </source>
</evidence>
<evidence type="ECO:0000313" key="6">
    <source>
        <dbReference type="Proteomes" id="UP000622890"/>
    </source>
</evidence>
<evidence type="ECO:0000256" key="3">
    <source>
        <dbReference type="ARBA" id="ARBA00022837"/>
    </source>
</evidence>
<feature type="domain" description="Haemolysin-type calcium binding-related" evidence="4">
    <location>
        <begin position="379"/>
        <end position="419"/>
    </location>
</feature>
<dbReference type="Pfam" id="PF00353">
    <property type="entry name" value="HemolysinCabind"/>
    <property type="match status" value="4"/>
</dbReference>
<dbReference type="InterPro" id="IPR050557">
    <property type="entry name" value="RTX_toxin/Mannuronan_C5-epim"/>
</dbReference>
<protein>
    <recommendedName>
        <fullName evidence="4">Haemolysin-type calcium binding-related domain-containing protein</fullName>
    </recommendedName>
</protein>
<feature type="non-terminal residue" evidence="5">
    <location>
        <position position="1"/>
    </location>
</feature>
<dbReference type="PANTHER" id="PTHR38340:SF1">
    <property type="entry name" value="S-LAYER PROTEIN"/>
    <property type="match status" value="1"/>
</dbReference>
<dbReference type="InterPro" id="IPR018511">
    <property type="entry name" value="Hemolysin-typ_Ca-bd_CS"/>
</dbReference>
<proteinExistence type="predicted"/>
<dbReference type="GO" id="GO:0005509">
    <property type="term" value="F:calcium ion binding"/>
    <property type="evidence" value="ECO:0007669"/>
    <property type="project" value="InterPro"/>
</dbReference>
<dbReference type="InterPro" id="IPR011049">
    <property type="entry name" value="Serralysin-like_metalloprot_C"/>
</dbReference>
<reference evidence="5" key="1">
    <citation type="submission" date="2021-01" db="EMBL/GenBank/DDBJ databases">
        <title>Genome sequence of strain Noviherbaspirillum sp. DKR-6.</title>
        <authorList>
            <person name="Chaudhary D.K."/>
        </authorList>
    </citation>
    <scope>NUCLEOTIDE SEQUENCE</scope>
    <source>
        <strain evidence="5">DKR-6</strain>
    </source>
</reference>
<dbReference type="Gene3D" id="2.150.10.10">
    <property type="entry name" value="Serralysin-like metalloprotease, C-terminal"/>
    <property type="match status" value="2"/>
</dbReference>
<comment type="caution">
    <text evidence="5">The sequence shown here is derived from an EMBL/GenBank/DDBJ whole genome shotgun (WGS) entry which is preliminary data.</text>
</comment>
<feature type="domain" description="Haemolysin-type calcium binding-related" evidence="4">
    <location>
        <begin position="33"/>
        <end position="72"/>
    </location>
</feature>